<dbReference type="InterPro" id="IPR014729">
    <property type="entry name" value="Rossmann-like_a/b/a_fold"/>
</dbReference>
<feature type="domain" description="DUF218" evidence="1">
    <location>
        <begin position="49"/>
        <end position="160"/>
    </location>
</feature>
<sequence>MVRRQRLPKGTSALLAGVGMCTLILGAAEAVNHFLASRVLGHDRGGRTIVIVLGFANRSEAINPVNQWRVRSGIATAEHYSADVIVFAGGDPAGFCESEIMATYAHKLGYRGEVEIERESRTTEENLRNSMSFLDVADRIAIVSNPFHAYRARKILRTLRPDRASLLVRTIDVRAGRWSILIPLGTVVESAVLTRERIDSVTSTLSRSYG</sequence>
<dbReference type="Gene3D" id="3.40.50.620">
    <property type="entry name" value="HUPs"/>
    <property type="match status" value="1"/>
</dbReference>
<dbReference type="InterPro" id="IPR003848">
    <property type="entry name" value="DUF218"/>
</dbReference>
<evidence type="ECO:0000313" key="2">
    <source>
        <dbReference type="EMBL" id="QPZ39586.1"/>
    </source>
</evidence>
<proteinExistence type="predicted"/>
<name>A0ABX6YMH4_9MICO</name>
<keyword evidence="3" id="KW-1185">Reference proteome</keyword>
<dbReference type="InterPro" id="IPR051599">
    <property type="entry name" value="Cell_Envelope_Assoc"/>
</dbReference>
<reference evidence="2 3" key="1">
    <citation type="submission" date="2020-12" db="EMBL/GenBank/DDBJ databases">
        <title>Microbacterium sp. HY060.</title>
        <authorList>
            <person name="Zhou J."/>
        </authorList>
    </citation>
    <scope>NUCLEOTIDE SEQUENCE [LARGE SCALE GENOMIC DNA]</scope>
    <source>
        <strain evidence="2 3">HY60</strain>
    </source>
</reference>
<dbReference type="Proteomes" id="UP000662814">
    <property type="component" value="Chromosome"/>
</dbReference>
<evidence type="ECO:0000313" key="3">
    <source>
        <dbReference type="Proteomes" id="UP000662814"/>
    </source>
</evidence>
<evidence type="ECO:0000259" key="1">
    <source>
        <dbReference type="Pfam" id="PF02698"/>
    </source>
</evidence>
<gene>
    <name evidence="2" type="ORF">HCR76_05890</name>
</gene>
<accession>A0ABX6YMH4</accession>
<dbReference type="EMBL" id="CP061169">
    <property type="protein sequence ID" value="QPZ39586.1"/>
    <property type="molecule type" value="Genomic_DNA"/>
</dbReference>
<dbReference type="Pfam" id="PF02698">
    <property type="entry name" value="DUF218"/>
    <property type="match status" value="1"/>
</dbReference>
<dbReference type="RefSeq" id="WP_166989106.1">
    <property type="nucleotide sequence ID" value="NZ_CP061169.1"/>
</dbReference>
<protein>
    <submittedName>
        <fullName evidence="2">YdcF family protein</fullName>
    </submittedName>
</protein>
<organism evidence="2 3">
    <name type="scientific">Paramicrobacterium chengjingii</name>
    <dbReference type="NCBI Taxonomy" id="2769067"/>
    <lineage>
        <taxon>Bacteria</taxon>
        <taxon>Bacillati</taxon>
        <taxon>Actinomycetota</taxon>
        <taxon>Actinomycetes</taxon>
        <taxon>Micrococcales</taxon>
        <taxon>Microbacteriaceae</taxon>
        <taxon>Paramicrobacterium</taxon>
    </lineage>
</organism>
<dbReference type="PANTHER" id="PTHR30336:SF20">
    <property type="entry name" value="DUF218 DOMAIN-CONTAINING PROTEIN"/>
    <property type="match status" value="1"/>
</dbReference>
<dbReference type="CDD" id="cd06259">
    <property type="entry name" value="YdcF-like"/>
    <property type="match status" value="1"/>
</dbReference>
<dbReference type="PANTHER" id="PTHR30336">
    <property type="entry name" value="INNER MEMBRANE PROTEIN, PROBABLE PERMEASE"/>
    <property type="match status" value="1"/>
</dbReference>